<feature type="active site" description="Phosphoserine intermediate" evidence="6">
    <location>
        <position position="101"/>
    </location>
</feature>
<evidence type="ECO:0000256" key="1">
    <source>
        <dbReference type="ARBA" id="ARBA00010231"/>
    </source>
</evidence>
<dbReference type="GO" id="GO:0006048">
    <property type="term" value="P:UDP-N-acetylglucosamine biosynthetic process"/>
    <property type="evidence" value="ECO:0007669"/>
    <property type="project" value="TreeGrafter"/>
</dbReference>
<dbReference type="EC" id="5.4.2.10" evidence="6 8"/>
<evidence type="ECO:0000259" key="12">
    <source>
        <dbReference type="Pfam" id="PF02880"/>
    </source>
</evidence>
<evidence type="ECO:0000256" key="4">
    <source>
        <dbReference type="ARBA" id="ARBA00022842"/>
    </source>
</evidence>
<evidence type="ECO:0000313" key="14">
    <source>
        <dbReference type="Proteomes" id="UP000241074"/>
    </source>
</evidence>
<dbReference type="InterPro" id="IPR005846">
    <property type="entry name" value="A-D-PHexomutase_a/b/a-III"/>
</dbReference>
<dbReference type="NCBIfam" id="TIGR01455">
    <property type="entry name" value="glmM"/>
    <property type="match status" value="1"/>
</dbReference>
<keyword evidence="4 6" id="KW-0460">Magnesium</keyword>
<dbReference type="GO" id="GO:0005975">
    <property type="term" value="P:carbohydrate metabolic process"/>
    <property type="evidence" value="ECO:0007669"/>
    <property type="project" value="InterPro"/>
</dbReference>
<feature type="binding site" description="via phosphate group" evidence="6">
    <location>
        <position position="101"/>
    </location>
    <ligand>
        <name>Mg(2+)</name>
        <dbReference type="ChEBI" id="CHEBI:18420"/>
    </ligand>
</feature>
<dbReference type="SUPFAM" id="SSF55957">
    <property type="entry name" value="Phosphoglucomutase, C-terminal domain"/>
    <property type="match status" value="1"/>
</dbReference>
<evidence type="ECO:0000259" key="9">
    <source>
        <dbReference type="Pfam" id="PF00408"/>
    </source>
</evidence>
<reference evidence="13 14" key="2">
    <citation type="submission" date="2018-03" db="EMBL/GenBank/DDBJ databases">
        <authorList>
            <person name="Keele B.F."/>
        </authorList>
    </citation>
    <scope>NUCLEOTIDE SEQUENCE [LARGE SCALE GENOMIC DNA]</scope>
    <source>
        <strain evidence="13 14">D13</strain>
    </source>
</reference>
<feature type="domain" description="Alpha-D-phosphohexomutase alpha/beta/alpha" evidence="11">
    <location>
        <begin position="157"/>
        <end position="253"/>
    </location>
</feature>
<dbReference type="InterPro" id="IPR005844">
    <property type="entry name" value="A-D-PHexomutase_a/b/a-I"/>
</dbReference>
<sequence length="444" mass="46885">MSKKYFGTDGIRGRVGTEPMTPDFAMRLGYAAGQVLCQGPNKTVLIGKDTRRSGYMIEAAMQAGLIAAGAEARLLGPIPTPGVAYLTRASGAAAGVVISASHNPHYDNGVKFFSAYGEKLIDATEHAIEAALDAPFRTAEPEQLGRASRQSDAGDLYLQFVRSVVPSSFSLQGRRIVLDCAHGATYKLAPQLFQSLGAEVHCIGNAPDGFNINAGVGSTHPEALQAAVRTHQAELGIAFDGDGDRVLMVDHAGVLLDGDDLLHILAVTWQATQRLRGPVVGTLMTNIGLERALASHHIGFERAKVGDRYVHQRLLEQGGVLGGEASGHILCLDQSGTGDAMIAALLVLEAIAQSGRSAGDWRQSWQRFPQTTINVRVKNATMVLNLPVVQHAKAAAEAALHDKGRLVLRASGTEPLIRVTVEAESESLVEAVAKALAEAVSSAA</sequence>
<evidence type="ECO:0000259" key="10">
    <source>
        <dbReference type="Pfam" id="PF02878"/>
    </source>
</evidence>
<dbReference type="Pfam" id="PF00408">
    <property type="entry name" value="PGM_PMM_IV"/>
    <property type="match status" value="1"/>
</dbReference>
<feature type="domain" description="Alpha-D-phosphohexomutase alpha/beta/alpha" evidence="12">
    <location>
        <begin position="257"/>
        <end position="368"/>
    </location>
</feature>
<dbReference type="GO" id="GO:0008966">
    <property type="term" value="F:phosphoglucosamine mutase activity"/>
    <property type="evidence" value="ECO:0007669"/>
    <property type="project" value="UniProtKB-UniRule"/>
</dbReference>
<reference evidence="13 14" key="1">
    <citation type="submission" date="2018-03" db="EMBL/GenBank/DDBJ databases">
        <title>Ahniella affigens gen. nov., sp. nov., a gammaproteobacterium isolated from sandy soil near a stream.</title>
        <authorList>
            <person name="Ko Y."/>
            <person name="Kim J.-H."/>
        </authorList>
    </citation>
    <scope>NUCLEOTIDE SEQUENCE [LARGE SCALE GENOMIC DNA]</scope>
    <source>
        <strain evidence="13 14">D13</strain>
    </source>
</reference>
<dbReference type="PANTHER" id="PTHR42946:SF1">
    <property type="entry name" value="PHOSPHOGLUCOMUTASE (ALPHA-D-GLUCOSE-1,6-BISPHOSPHATE-DEPENDENT)"/>
    <property type="match status" value="1"/>
</dbReference>
<dbReference type="Proteomes" id="UP000241074">
    <property type="component" value="Chromosome"/>
</dbReference>
<evidence type="ECO:0000256" key="5">
    <source>
        <dbReference type="ARBA" id="ARBA00023235"/>
    </source>
</evidence>
<comment type="similarity">
    <text evidence="1 6 7">Belongs to the phosphohexose mutase family.</text>
</comment>
<feature type="binding site" evidence="6">
    <location>
        <position position="242"/>
    </location>
    <ligand>
        <name>Mg(2+)</name>
        <dbReference type="ChEBI" id="CHEBI:18420"/>
    </ligand>
</feature>
<dbReference type="OrthoDB" id="9803322at2"/>
<feature type="binding site" evidence="6">
    <location>
        <position position="244"/>
    </location>
    <ligand>
        <name>Mg(2+)</name>
        <dbReference type="ChEBI" id="CHEBI:18420"/>
    </ligand>
</feature>
<dbReference type="InterPro" id="IPR016055">
    <property type="entry name" value="A-D-PHexomutase_a/b/a-I/II/III"/>
</dbReference>
<dbReference type="CDD" id="cd05802">
    <property type="entry name" value="GlmM"/>
    <property type="match status" value="1"/>
</dbReference>
<dbReference type="KEGG" id="xba:C7S18_10840"/>
<dbReference type="HAMAP" id="MF_01554_B">
    <property type="entry name" value="GlmM_B"/>
    <property type="match status" value="1"/>
</dbReference>
<dbReference type="PRINTS" id="PR00509">
    <property type="entry name" value="PGMPMM"/>
</dbReference>
<keyword evidence="2 6" id="KW-0597">Phosphoprotein</keyword>
<comment type="PTM">
    <text evidence="6">Activated by phosphorylation.</text>
</comment>
<protein>
    <recommendedName>
        <fullName evidence="6 8">Phosphoglucosamine mutase</fullName>
        <ecNumber evidence="6 8">5.4.2.10</ecNumber>
    </recommendedName>
</protein>
<evidence type="ECO:0000256" key="2">
    <source>
        <dbReference type="ARBA" id="ARBA00022553"/>
    </source>
</evidence>
<name>A0A2P1PS34_9GAMM</name>
<evidence type="ECO:0000256" key="6">
    <source>
        <dbReference type="HAMAP-Rule" id="MF_01554"/>
    </source>
</evidence>
<dbReference type="AlphaFoldDB" id="A0A2P1PS34"/>
<accession>A0A2P1PS34</accession>
<organism evidence="13 14">
    <name type="scientific">Ahniella affigens</name>
    <dbReference type="NCBI Taxonomy" id="2021234"/>
    <lineage>
        <taxon>Bacteria</taxon>
        <taxon>Pseudomonadati</taxon>
        <taxon>Pseudomonadota</taxon>
        <taxon>Gammaproteobacteria</taxon>
        <taxon>Lysobacterales</taxon>
        <taxon>Rhodanobacteraceae</taxon>
        <taxon>Ahniella</taxon>
    </lineage>
</organism>
<dbReference type="FunFam" id="3.30.310.50:FF:000001">
    <property type="entry name" value="Phosphoglucosamine mutase"/>
    <property type="match status" value="1"/>
</dbReference>
<comment type="catalytic activity">
    <reaction evidence="6 8">
        <text>alpha-D-glucosamine 1-phosphate = D-glucosamine 6-phosphate</text>
        <dbReference type="Rhea" id="RHEA:23424"/>
        <dbReference type="ChEBI" id="CHEBI:58516"/>
        <dbReference type="ChEBI" id="CHEBI:58725"/>
        <dbReference type="EC" id="5.4.2.10"/>
    </reaction>
</comment>
<proteinExistence type="inferred from homology"/>
<dbReference type="Gene3D" id="3.30.310.50">
    <property type="entry name" value="Alpha-D-phosphohexomutase, C-terminal domain"/>
    <property type="match status" value="1"/>
</dbReference>
<dbReference type="Pfam" id="PF02879">
    <property type="entry name" value="PGM_PMM_II"/>
    <property type="match status" value="1"/>
</dbReference>
<dbReference type="GO" id="GO:0004615">
    <property type="term" value="F:phosphomannomutase activity"/>
    <property type="evidence" value="ECO:0007669"/>
    <property type="project" value="TreeGrafter"/>
</dbReference>
<keyword evidence="14" id="KW-1185">Reference proteome</keyword>
<evidence type="ECO:0000256" key="3">
    <source>
        <dbReference type="ARBA" id="ARBA00022723"/>
    </source>
</evidence>
<gene>
    <name evidence="6" type="primary">glmM</name>
    <name evidence="13" type="ORF">C7S18_10840</name>
</gene>
<dbReference type="Pfam" id="PF02880">
    <property type="entry name" value="PGM_PMM_III"/>
    <property type="match status" value="1"/>
</dbReference>
<feature type="binding site" evidence="6">
    <location>
        <position position="240"/>
    </location>
    <ligand>
        <name>Mg(2+)</name>
        <dbReference type="ChEBI" id="CHEBI:18420"/>
    </ligand>
</feature>
<evidence type="ECO:0000313" key="13">
    <source>
        <dbReference type="EMBL" id="AVP97666.1"/>
    </source>
</evidence>
<keyword evidence="5 6" id="KW-0413">Isomerase</keyword>
<keyword evidence="3 6" id="KW-0479">Metal-binding</keyword>
<dbReference type="RefSeq" id="WP_106891586.1">
    <property type="nucleotide sequence ID" value="NZ_CP027860.1"/>
</dbReference>
<feature type="domain" description="Alpha-D-phosphohexomutase C-terminal" evidence="9">
    <location>
        <begin position="373"/>
        <end position="438"/>
    </location>
</feature>
<dbReference type="InterPro" id="IPR005845">
    <property type="entry name" value="A-D-PHexomutase_a/b/a-II"/>
</dbReference>
<dbReference type="NCBIfam" id="NF008139">
    <property type="entry name" value="PRK10887.1"/>
    <property type="match status" value="1"/>
</dbReference>
<evidence type="ECO:0000259" key="11">
    <source>
        <dbReference type="Pfam" id="PF02879"/>
    </source>
</evidence>
<dbReference type="PANTHER" id="PTHR42946">
    <property type="entry name" value="PHOSPHOHEXOSE MUTASE"/>
    <property type="match status" value="1"/>
</dbReference>
<dbReference type="InterPro" id="IPR005841">
    <property type="entry name" value="Alpha-D-phosphohexomutase_SF"/>
</dbReference>
<comment type="cofactor">
    <cofactor evidence="6">
        <name>Mg(2+)</name>
        <dbReference type="ChEBI" id="CHEBI:18420"/>
    </cofactor>
    <text evidence="6">Binds 1 Mg(2+) ion per subunit.</text>
</comment>
<feature type="domain" description="Alpha-D-phosphohexomutase alpha/beta/alpha" evidence="10">
    <location>
        <begin position="4"/>
        <end position="133"/>
    </location>
</feature>
<comment type="function">
    <text evidence="6 8">Catalyzes the conversion of glucosamine-6-phosphate to glucosamine-1-phosphate.</text>
</comment>
<dbReference type="InterPro" id="IPR005843">
    <property type="entry name" value="A-D-PHexomutase_C"/>
</dbReference>
<dbReference type="PROSITE" id="PS00710">
    <property type="entry name" value="PGM_PMM"/>
    <property type="match status" value="1"/>
</dbReference>
<dbReference type="Gene3D" id="3.40.120.10">
    <property type="entry name" value="Alpha-D-Glucose-1,6-Bisphosphate, subunit A, domain 3"/>
    <property type="match status" value="3"/>
</dbReference>
<dbReference type="InterPro" id="IPR050060">
    <property type="entry name" value="Phosphoglucosamine_mutase"/>
</dbReference>
<evidence type="ECO:0000256" key="7">
    <source>
        <dbReference type="RuleBase" id="RU004326"/>
    </source>
</evidence>
<dbReference type="InterPro" id="IPR006352">
    <property type="entry name" value="GlmM_bact"/>
</dbReference>
<dbReference type="InterPro" id="IPR036900">
    <property type="entry name" value="A-D-PHexomutase_C_sf"/>
</dbReference>
<dbReference type="GO" id="GO:0009252">
    <property type="term" value="P:peptidoglycan biosynthetic process"/>
    <property type="evidence" value="ECO:0007669"/>
    <property type="project" value="UniProtKB-ARBA"/>
</dbReference>
<dbReference type="GO" id="GO:0005829">
    <property type="term" value="C:cytosol"/>
    <property type="evidence" value="ECO:0007669"/>
    <property type="project" value="TreeGrafter"/>
</dbReference>
<feature type="modified residue" description="Phosphoserine" evidence="6">
    <location>
        <position position="101"/>
    </location>
</feature>
<dbReference type="GO" id="GO:0000287">
    <property type="term" value="F:magnesium ion binding"/>
    <property type="evidence" value="ECO:0007669"/>
    <property type="project" value="UniProtKB-UniRule"/>
</dbReference>
<dbReference type="FunFam" id="3.40.120.10:FF:000003">
    <property type="entry name" value="Phosphoglucosamine mutase"/>
    <property type="match status" value="1"/>
</dbReference>
<dbReference type="Pfam" id="PF02878">
    <property type="entry name" value="PGM_PMM_I"/>
    <property type="match status" value="1"/>
</dbReference>
<dbReference type="InterPro" id="IPR016066">
    <property type="entry name" value="A-D-PHexomutase_CS"/>
</dbReference>
<dbReference type="EMBL" id="CP027860">
    <property type="protein sequence ID" value="AVP97666.1"/>
    <property type="molecule type" value="Genomic_DNA"/>
</dbReference>
<dbReference type="FunFam" id="3.40.120.10:FF:000001">
    <property type="entry name" value="Phosphoglucosamine mutase"/>
    <property type="match status" value="1"/>
</dbReference>
<evidence type="ECO:0000256" key="8">
    <source>
        <dbReference type="RuleBase" id="RU004327"/>
    </source>
</evidence>
<dbReference type="SUPFAM" id="SSF53738">
    <property type="entry name" value="Phosphoglucomutase, first 3 domains"/>
    <property type="match status" value="3"/>
</dbReference>